<dbReference type="GO" id="GO:0008199">
    <property type="term" value="F:ferric iron binding"/>
    <property type="evidence" value="ECO:0007669"/>
    <property type="project" value="InterPro"/>
</dbReference>
<dbReference type="SUPFAM" id="SSF49482">
    <property type="entry name" value="Aromatic compound dioxygenase"/>
    <property type="match status" value="1"/>
</dbReference>
<dbReference type="Pfam" id="PF00775">
    <property type="entry name" value="Dioxygenase_C"/>
    <property type="match status" value="1"/>
</dbReference>
<protein>
    <recommendedName>
        <fullName evidence="5">Intradiol ring-cleavage dioxygenases domain-containing protein</fullName>
    </recommendedName>
</protein>
<dbReference type="PANTHER" id="PTHR33711">
    <property type="entry name" value="DIOXYGENASE, PUTATIVE (AFU_ORTHOLOGUE AFUA_2G02910)-RELATED"/>
    <property type="match status" value="1"/>
</dbReference>
<feature type="signal peptide" evidence="4">
    <location>
        <begin position="1"/>
        <end position="26"/>
    </location>
</feature>
<dbReference type="AlphaFoldDB" id="A0A7S0AGU1"/>
<dbReference type="Gene3D" id="2.60.130.10">
    <property type="entry name" value="Aromatic compound dioxygenase"/>
    <property type="match status" value="1"/>
</dbReference>
<evidence type="ECO:0000313" key="6">
    <source>
        <dbReference type="EMBL" id="CAD8362116.1"/>
    </source>
</evidence>
<evidence type="ECO:0000256" key="3">
    <source>
        <dbReference type="ARBA" id="ARBA00023002"/>
    </source>
</evidence>
<dbReference type="InterPro" id="IPR000627">
    <property type="entry name" value="Intradiol_dOase_C"/>
</dbReference>
<keyword evidence="4" id="KW-0732">Signal</keyword>
<feature type="chain" id="PRO_5030708938" description="Intradiol ring-cleavage dioxygenases domain-containing protein" evidence="4">
    <location>
        <begin position="27"/>
        <end position="289"/>
    </location>
</feature>
<dbReference type="GO" id="GO:0016702">
    <property type="term" value="F:oxidoreductase activity, acting on single donors with incorporation of molecular oxygen, incorporation of two atoms of oxygen"/>
    <property type="evidence" value="ECO:0007669"/>
    <property type="project" value="InterPro"/>
</dbReference>
<accession>A0A7S0AGU1</accession>
<feature type="domain" description="Intradiol ring-cleavage dioxygenases" evidence="5">
    <location>
        <begin position="30"/>
        <end position="142"/>
    </location>
</feature>
<reference evidence="6" key="1">
    <citation type="submission" date="2021-01" db="EMBL/GenBank/DDBJ databases">
        <authorList>
            <person name="Corre E."/>
            <person name="Pelletier E."/>
            <person name="Niang G."/>
            <person name="Scheremetjew M."/>
            <person name="Finn R."/>
            <person name="Kale V."/>
            <person name="Holt S."/>
            <person name="Cochrane G."/>
            <person name="Meng A."/>
            <person name="Brown T."/>
            <person name="Cohen L."/>
        </authorList>
    </citation>
    <scope>NUCLEOTIDE SEQUENCE</scope>
    <source>
        <strain evidence="6">CCMP3303</strain>
    </source>
</reference>
<evidence type="ECO:0000256" key="4">
    <source>
        <dbReference type="SAM" id="SignalP"/>
    </source>
</evidence>
<proteinExistence type="inferred from homology"/>
<comment type="similarity">
    <text evidence="1">Belongs to the intradiol ring-cleavage dioxygenase family.</text>
</comment>
<evidence type="ECO:0000256" key="1">
    <source>
        <dbReference type="ARBA" id="ARBA00007825"/>
    </source>
</evidence>
<organism evidence="6">
    <name type="scientific">Minutocellus polymorphus</name>
    <dbReference type="NCBI Taxonomy" id="265543"/>
    <lineage>
        <taxon>Eukaryota</taxon>
        <taxon>Sar</taxon>
        <taxon>Stramenopiles</taxon>
        <taxon>Ochrophyta</taxon>
        <taxon>Bacillariophyta</taxon>
        <taxon>Mediophyceae</taxon>
        <taxon>Cymatosirophycidae</taxon>
        <taxon>Cymatosirales</taxon>
        <taxon>Cymatosiraceae</taxon>
        <taxon>Minutocellus</taxon>
    </lineage>
</organism>
<keyword evidence="2" id="KW-0223">Dioxygenase</keyword>
<dbReference type="PANTHER" id="PTHR33711:SF10">
    <property type="entry name" value="INTRADIOL RING-CLEAVAGE DIOXYGENASES DOMAIN-CONTAINING PROTEIN"/>
    <property type="match status" value="1"/>
</dbReference>
<evidence type="ECO:0000259" key="5">
    <source>
        <dbReference type="Pfam" id="PF00775"/>
    </source>
</evidence>
<keyword evidence="3" id="KW-0560">Oxidoreductase</keyword>
<dbReference type="CDD" id="cd00421">
    <property type="entry name" value="intradiol_dioxygenase"/>
    <property type="match status" value="1"/>
</dbReference>
<evidence type="ECO:0000256" key="2">
    <source>
        <dbReference type="ARBA" id="ARBA00022964"/>
    </source>
</evidence>
<name>A0A7S0AGU1_9STRA</name>
<dbReference type="InterPro" id="IPR015889">
    <property type="entry name" value="Intradiol_dOase_core"/>
</dbReference>
<sequence>MSSRHLILASGALIGILSVGATPVAAERIPLIVSGKVLDEENDPIPRSFVQIWQTHPVSGLYDHPNSADPNNVDPAFQYYGTAAVEEDGSFEFVTYKPAPFTYRPPHIHFKVWLPAEEGAESKDNILTSQFYFREDGTRADDRLLLDLEEISDVDGNAALIVNKNIVIGSSDGSSGSATPSQAEGPFYPVVDFFDIGSDLTKVATDDVPDVVDVVDEPPTTISIGGGGGMKEEGEIVNIVAEDGAKTVGHASDKSASSLQESTSSSSPAAIASVLPLSMLLCIASNLLR</sequence>
<gene>
    <name evidence="6" type="ORF">MPOL1434_LOCUS1772</name>
</gene>
<dbReference type="EMBL" id="HBEJ01002993">
    <property type="protein sequence ID" value="CAD8362116.1"/>
    <property type="molecule type" value="Transcribed_RNA"/>
</dbReference>
<dbReference type="InterPro" id="IPR050770">
    <property type="entry name" value="Intradiol_RC_Dioxygenase"/>
</dbReference>